<keyword evidence="1" id="KW-1133">Transmembrane helix</keyword>
<keyword evidence="1" id="KW-0472">Membrane</keyword>
<keyword evidence="1" id="KW-0812">Transmembrane</keyword>
<organism evidence="2">
    <name type="scientific">marine metagenome</name>
    <dbReference type="NCBI Taxonomy" id="408172"/>
    <lineage>
        <taxon>unclassified sequences</taxon>
        <taxon>metagenomes</taxon>
        <taxon>ecological metagenomes</taxon>
    </lineage>
</organism>
<proteinExistence type="predicted"/>
<accession>A0A382JEX2</accession>
<sequence length="63" mass="7404">SIEAHFLMAIFFLTRVPFIGLKAFSPVIIMNLIPERYMILRNKLQEAMVFWLPPGQKIQWINA</sequence>
<gene>
    <name evidence="2" type="ORF">METZ01_LOCUS263073</name>
</gene>
<reference evidence="2" key="1">
    <citation type="submission" date="2018-05" db="EMBL/GenBank/DDBJ databases">
        <authorList>
            <person name="Lanie J.A."/>
            <person name="Ng W.-L."/>
            <person name="Kazmierczak K.M."/>
            <person name="Andrzejewski T.M."/>
            <person name="Davidsen T.M."/>
            <person name="Wayne K.J."/>
            <person name="Tettelin H."/>
            <person name="Glass J.I."/>
            <person name="Rusch D."/>
            <person name="Podicherti R."/>
            <person name="Tsui H.-C.T."/>
            <person name="Winkler M.E."/>
        </authorList>
    </citation>
    <scope>NUCLEOTIDE SEQUENCE</scope>
</reference>
<name>A0A382JEX2_9ZZZZ</name>
<evidence type="ECO:0000256" key="1">
    <source>
        <dbReference type="SAM" id="Phobius"/>
    </source>
</evidence>
<feature type="transmembrane region" description="Helical" evidence="1">
    <location>
        <begin position="6"/>
        <end position="33"/>
    </location>
</feature>
<protein>
    <submittedName>
        <fullName evidence="2">Uncharacterized protein</fullName>
    </submittedName>
</protein>
<evidence type="ECO:0000313" key="2">
    <source>
        <dbReference type="EMBL" id="SVC10219.1"/>
    </source>
</evidence>
<dbReference type="AlphaFoldDB" id="A0A382JEX2"/>
<feature type="non-terminal residue" evidence="2">
    <location>
        <position position="1"/>
    </location>
</feature>
<dbReference type="EMBL" id="UINC01073664">
    <property type="protein sequence ID" value="SVC10219.1"/>
    <property type="molecule type" value="Genomic_DNA"/>
</dbReference>